<dbReference type="EMBL" id="FQXD01000002">
    <property type="protein sequence ID" value="SHG82563.1"/>
    <property type="molecule type" value="Genomic_DNA"/>
</dbReference>
<dbReference type="OrthoDB" id="2859730at2"/>
<sequence>MQSIIQFQALDFLLKRIANQPNFEMYDKNLKLVVEINGTIWAGDFVNFNSCPYQLYVDSIGQVDEEYFYSDEDPSTSFVTKTWKEFLNHFKSDFSGLYLARVDDLSLLFKELKSFIESLDFEGYETPINPYLLNAKSLNENIELPFLNIENTEVKLISLIEVND</sequence>
<reference evidence="2" key="1">
    <citation type="submission" date="2016-11" db="EMBL/GenBank/DDBJ databases">
        <authorList>
            <person name="Varghese N."/>
            <person name="Submissions S."/>
        </authorList>
    </citation>
    <scope>NUCLEOTIDE SEQUENCE [LARGE SCALE GENOMIC DNA]</scope>
    <source>
        <strain evidence="2">CGMCC 1.6496</strain>
    </source>
</reference>
<gene>
    <name evidence="1" type="ORF">SAMN05421807_1028</name>
</gene>
<evidence type="ECO:0000313" key="1">
    <source>
        <dbReference type="EMBL" id="SHG82563.1"/>
    </source>
</evidence>
<organism evidence="1 2">
    <name type="scientific">Virgibacillus chiguensis</name>
    <dbReference type="NCBI Taxonomy" id="411959"/>
    <lineage>
        <taxon>Bacteria</taxon>
        <taxon>Bacillati</taxon>
        <taxon>Bacillota</taxon>
        <taxon>Bacilli</taxon>
        <taxon>Bacillales</taxon>
        <taxon>Bacillaceae</taxon>
        <taxon>Virgibacillus</taxon>
    </lineage>
</organism>
<keyword evidence="2" id="KW-1185">Reference proteome</keyword>
<accession>A0A1M5N0Q1</accession>
<protein>
    <submittedName>
        <fullName evidence="1">Uncharacterized protein</fullName>
    </submittedName>
</protein>
<dbReference type="RefSeq" id="WP_073004877.1">
    <property type="nucleotide sequence ID" value="NZ_FQXD01000002.1"/>
</dbReference>
<name>A0A1M5N0Q1_9BACI</name>
<dbReference type="AlphaFoldDB" id="A0A1M5N0Q1"/>
<evidence type="ECO:0000313" key="2">
    <source>
        <dbReference type="Proteomes" id="UP000184079"/>
    </source>
</evidence>
<proteinExistence type="predicted"/>
<dbReference type="Proteomes" id="UP000184079">
    <property type="component" value="Unassembled WGS sequence"/>
</dbReference>